<organism evidence="2 3">
    <name type="scientific">Nonomuraea turkmeniaca</name>
    <dbReference type="NCBI Taxonomy" id="103838"/>
    <lineage>
        <taxon>Bacteria</taxon>
        <taxon>Bacillati</taxon>
        <taxon>Actinomycetota</taxon>
        <taxon>Actinomycetes</taxon>
        <taxon>Streptosporangiales</taxon>
        <taxon>Streptosporangiaceae</taxon>
        <taxon>Nonomuraea</taxon>
    </lineage>
</organism>
<name>A0A5S4FQL4_9ACTN</name>
<dbReference type="RefSeq" id="WP_138665764.1">
    <property type="nucleotide sequence ID" value="NZ_VCKY01000023.1"/>
</dbReference>
<proteinExistence type="predicted"/>
<protein>
    <submittedName>
        <fullName evidence="2">Uncharacterized protein</fullName>
    </submittedName>
</protein>
<accession>A0A5S4FQL4</accession>
<dbReference type="OrthoDB" id="4964568at2"/>
<comment type="caution">
    <text evidence="2">The sequence shown here is derived from an EMBL/GenBank/DDBJ whole genome shotgun (WGS) entry which is preliminary data.</text>
</comment>
<evidence type="ECO:0000313" key="2">
    <source>
        <dbReference type="EMBL" id="TMR22995.1"/>
    </source>
</evidence>
<feature type="transmembrane region" description="Helical" evidence="1">
    <location>
        <begin position="12"/>
        <end position="31"/>
    </location>
</feature>
<dbReference type="Proteomes" id="UP000309128">
    <property type="component" value="Unassembled WGS sequence"/>
</dbReference>
<keyword evidence="1" id="KW-1133">Transmembrane helix</keyword>
<keyword evidence="1" id="KW-0812">Transmembrane</keyword>
<feature type="transmembrane region" description="Helical" evidence="1">
    <location>
        <begin position="121"/>
        <end position="145"/>
    </location>
</feature>
<feature type="transmembrane region" description="Helical" evidence="1">
    <location>
        <begin position="83"/>
        <end position="109"/>
    </location>
</feature>
<dbReference type="AlphaFoldDB" id="A0A5S4FQL4"/>
<gene>
    <name evidence="2" type="ORF">ETD86_09655</name>
</gene>
<evidence type="ECO:0000256" key="1">
    <source>
        <dbReference type="SAM" id="Phobius"/>
    </source>
</evidence>
<keyword evidence="1" id="KW-0472">Membrane</keyword>
<reference evidence="2 3" key="1">
    <citation type="submission" date="2019-05" db="EMBL/GenBank/DDBJ databases">
        <title>Draft genome sequence of Nonomuraea turkmeniaca DSM 43926.</title>
        <authorList>
            <person name="Saricaoglu S."/>
            <person name="Isik K."/>
        </authorList>
    </citation>
    <scope>NUCLEOTIDE SEQUENCE [LARGE SCALE GENOMIC DNA]</scope>
    <source>
        <strain evidence="2 3">DSM 43926</strain>
    </source>
</reference>
<sequence>MNERRAGIGRITAAIIAIAAMVPYLTLKVLWLTGSSVGVADPSLMSDPAMVGLNAMTFGMDAVGLVLALAFTMRWGMRLPAWLVLLPLWVGTGLLSVVVATAPLAVVASGLEVFSGGPIQAWVYLMVYGGFMGQGVGLMTAFALYASAGGRWCPRAPSRQARPDRSRRSWPGDRCWWPR</sequence>
<dbReference type="EMBL" id="VCKY01000023">
    <property type="protein sequence ID" value="TMR22995.1"/>
    <property type="molecule type" value="Genomic_DNA"/>
</dbReference>
<keyword evidence="3" id="KW-1185">Reference proteome</keyword>
<feature type="transmembrane region" description="Helical" evidence="1">
    <location>
        <begin position="51"/>
        <end position="71"/>
    </location>
</feature>
<evidence type="ECO:0000313" key="3">
    <source>
        <dbReference type="Proteomes" id="UP000309128"/>
    </source>
</evidence>